<feature type="transmembrane region" description="Helical" evidence="1">
    <location>
        <begin position="35"/>
        <end position="56"/>
    </location>
</feature>
<dbReference type="AlphaFoldDB" id="A0A814AGX8"/>
<reference evidence="2" key="1">
    <citation type="submission" date="2021-02" db="EMBL/GenBank/DDBJ databases">
        <authorList>
            <person name="Nowell W R."/>
        </authorList>
    </citation>
    <scope>NUCLEOTIDE SEQUENCE</scope>
</reference>
<name>A0A814AGX8_9BILA</name>
<protein>
    <submittedName>
        <fullName evidence="2">Uncharacterized protein</fullName>
    </submittedName>
</protein>
<keyword evidence="1" id="KW-1133">Transmembrane helix</keyword>
<evidence type="ECO:0000313" key="3">
    <source>
        <dbReference type="Proteomes" id="UP000663832"/>
    </source>
</evidence>
<dbReference type="EMBL" id="CAJNOM010000047">
    <property type="protein sequence ID" value="CAF0912608.1"/>
    <property type="molecule type" value="Genomic_DNA"/>
</dbReference>
<keyword evidence="1" id="KW-0472">Membrane</keyword>
<dbReference type="Proteomes" id="UP000663832">
    <property type="component" value="Unassembled WGS sequence"/>
</dbReference>
<keyword evidence="3" id="KW-1185">Reference proteome</keyword>
<sequence length="137" mass="16121">MIFTMPDENAQLHGIFDRLQSYKTVSFENDTLRQWFIVIGLITVILLLLLVCIRCISQIRYEYQKININEEYPTSCKSCSQQKLSVNRNDCICKCYPKVKSIDNTRQILTQCTKYQQINDNDYRISLPNKNSSMYTV</sequence>
<evidence type="ECO:0000313" key="2">
    <source>
        <dbReference type="EMBL" id="CAF0912608.1"/>
    </source>
</evidence>
<gene>
    <name evidence="2" type="ORF">QVE165_LOCUS10091</name>
</gene>
<proteinExistence type="predicted"/>
<organism evidence="2 3">
    <name type="scientific">Adineta steineri</name>
    <dbReference type="NCBI Taxonomy" id="433720"/>
    <lineage>
        <taxon>Eukaryota</taxon>
        <taxon>Metazoa</taxon>
        <taxon>Spiralia</taxon>
        <taxon>Gnathifera</taxon>
        <taxon>Rotifera</taxon>
        <taxon>Eurotatoria</taxon>
        <taxon>Bdelloidea</taxon>
        <taxon>Adinetida</taxon>
        <taxon>Adinetidae</taxon>
        <taxon>Adineta</taxon>
    </lineage>
</organism>
<evidence type="ECO:0000256" key="1">
    <source>
        <dbReference type="SAM" id="Phobius"/>
    </source>
</evidence>
<keyword evidence="1" id="KW-0812">Transmembrane</keyword>
<accession>A0A814AGX8</accession>
<comment type="caution">
    <text evidence="2">The sequence shown here is derived from an EMBL/GenBank/DDBJ whole genome shotgun (WGS) entry which is preliminary data.</text>
</comment>
<dbReference type="OrthoDB" id="10084884at2759"/>